<dbReference type="EC" id="4.1.1.65" evidence="12"/>
<keyword evidence="2 12" id="KW-0444">Lipid biosynthesis</keyword>
<evidence type="ECO:0000256" key="5">
    <source>
        <dbReference type="ARBA" id="ARBA00022989"/>
    </source>
</evidence>
<dbReference type="STRING" id="930990.A0A067MS76"/>
<dbReference type="GO" id="GO:0004609">
    <property type="term" value="F:phosphatidylserine decarboxylase activity"/>
    <property type="evidence" value="ECO:0007669"/>
    <property type="project" value="UniProtKB-UniRule"/>
</dbReference>
<comment type="catalytic activity">
    <reaction evidence="12">
        <text>a 1,2-diacyl-sn-glycero-3-phospho-L-serine + H(+) = a 1,2-diacyl-sn-glycero-3-phosphoethanolamine + CO2</text>
        <dbReference type="Rhea" id="RHEA:20828"/>
        <dbReference type="ChEBI" id="CHEBI:15378"/>
        <dbReference type="ChEBI" id="CHEBI:16526"/>
        <dbReference type="ChEBI" id="CHEBI:57262"/>
        <dbReference type="ChEBI" id="CHEBI:64612"/>
        <dbReference type="EC" id="4.1.1.65"/>
    </reaction>
</comment>
<keyword evidence="3 12" id="KW-0812">Transmembrane</keyword>
<feature type="region of interest" description="Disordered" evidence="13">
    <location>
        <begin position="42"/>
        <end position="89"/>
    </location>
</feature>
<feature type="active site" description="Charge relay system; for autoendoproteolytic cleavage activity" evidence="12">
    <location>
        <position position="233"/>
    </location>
</feature>
<comment type="cofactor">
    <cofactor evidence="12">
        <name>pyruvate</name>
        <dbReference type="ChEBI" id="CHEBI:15361"/>
    </cofactor>
    <text evidence="12">Binds 1 pyruvoyl group covalently per subunit.</text>
</comment>
<keyword evidence="4 12" id="KW-0210">Decarboxylase</keyword>
<dbReference type="AlphaFoldDB" id="A0A067MS76"/>
<gene>
    <name evidence="12" type="primary">PSD1</name>
    <name evidence="14" type="ORF">BOTBODRAFT_53143</name>
</gene>
<dbReference type="GO" id="GO:0006646">
    <property type="term" value="P:phosphatidylethanolamine biosynthetic process"/>
    <property type="evidence" value="ECO:0007669"/>
    <property type="project" value="UniProtKB-UniRule"/>
</dbReference>
<evidence type="ECO:0000256" key="1">
    <source>
        <dbReference type="ARBA" id="ARBA00005189"/>
    </source>
</evidence>
<feature type="compositionally biased region" description="Basic and acidic residues" evidence="13">
    <location>
        <begin position="53"/>
        <end position="77"/>
    </location>
</feature>
<comment type="subunit">
    <text evidence="12">Heterodimer of a large membrane-associated beta subunit and a small pyruvoyl-containing alpha subunit.</text>
</comment>
<dbReference type="PANTHER" id="PTHR10067">
    <property type="entry name" value="PHOSPHATIDYLSERINE DECARBOXYLASE"/>
    <property type="match status" value="1"/>
</dbReference>
<keyword evidence="9 12" id="KW-0456">Lyase</keyword>
<dbReference type="GO" id="GO:0005743">
    <property type="term" value="C:mitochondrial inner membrane"/>
    <property type="evidence" value="ECO:0007669"/>
    <property type="project" value="UniProtKB-SubCell"/>
</dbReference>
<comment type="similarity">
    <text evidence="12">Belongs to the phosphatidylserine decarboxylase family. PSD-B subfamily. Eukaryotic type I sub-subfamily.</text>
</comment>
<evidence type="ECO:0000256" key="3">
    <source>
        <dbReference type="ARBA" id="ARBA00022692"/>
    </source>
</evidence>
<name>A0A067MS76_BOTB1</name>
<keyword evidence="12" id="KW-0999">Mitochondrion inner membrane</keyword>
<evidence type="ECO:0000256" key="6">
    <source>
        <dbReference type="ARBA" id="ARBA00023098"/>
    </source>
</evidence>
<dbReference type="HAMAP" id="MF_03208">
    <property type="entry name" value="PS_decarb_PSD_B_type1_euk"/>
    <property type="match status" value="1"/>
</dbReference>
<feature type="modified residue" description="Pyruvic acid (Ser); by autocatalysis" evidence="12">
    <location>
        <position position="509"/>
    </location>
</feature>
<dbReference type="OrthoDB" id="4330at2759"/>
<proteinExistence type="inferred from homology"/>
<keyword evidence="12" id="KW-0865">Zymogen</keyword>
<evidence type="ECO:0000256" key="7">
    <source>
        <dbReference type="ARBA" id="ARBA00023136"/>
    </source>
</evidence>
<feature type="active site" description="Schiff-base intermediate with substrate; via pyruvic acid; for decarboxylase activity" evidence="12">
    <location>
        <position position="509"/>
    </location>
</feature>
<sequence length="542" mass="60685">MFRLPRALRNKFRGVRGRAALAFITAPRRPWARAAALNRAIHVPPGQGPHDPLLPEHSRHQHELQKQKQQEPPRESENENDDSLPDQGKRLPLRRRLANAWNNTPTKWYPLPVGIGALLLAVIQFRKRKDIEEDDLSEMHPRVKLQGGWQVHVLGALPLRNLSRLWGYLNSLELPIWLRPTGFRVYAWFFGCNLDEIEHEDLTHYKSLGAFFYRKLKDGVRPIATADLVSPADGTVLHFGVIENHQVEQVKGLTYSLDALLGSSSIQESHNVEFGERDPDLAAVDDHEFANVNGIEYSLDRLIGQEKGQRAVSLSRPPASDSGSSDEEDNTPLTPFDASFPPSGSSTDDQASVALQMGTSSVRRMPQRVTAGVKKENELYFAVIYLAPGDYHRFHSPAPWVVEKRRHFAGELFSVSPFMAKRLANLFVLNERVALLGRWKYGFFGMVPVGATNVGSIKINFDKTLRTNLRRRPLPAGSYTEARYTAASPVLGGQPLRPGQEMGGFELGSTIVLVFEAPKTFKFELQAGQKIKVGEKMGNVEA</sequence>
<feature type="topological domain" description="Mitochondrial intermembrane" evidence="12">
    <location>
        <begin position="128"/>
        <end position="542"/>
    </location>
</feature>
<feature type="active site" description="Charge relay system; for autoendoproteolytic cleavage activity" evidence="12">
    <location>
        <position position="395"/>
    </location>
</feature>
<keyword evidence="7 12" id="KW-0472">Membrane</keyword>
<dbReference type="PANTHER" id="PTHR10067:SF6">
    <property type="entry name" value="PHOSPHATIDYLSERINE DECARBOXYLASE PROENZYME, MITOCHONDRIAL"/>
    <property type="match status" value="1"/>
</dbReference>
<dbReference type="Proteomes" id="UP000027195">
    <property type="component" value="Unassembled WGS sequence"/>
</dbReference>
<feature type="region of interest" description="Disordered" evidence="13">
    <location>
        <begin position="308"/>
        <end position="352"/>
    </location>
</feature>
<feature type="topological domain" description="Mitochondrial matrix" evidence="12">
    <location>
        <begin position="1"/>
        <end position="108"/>
    </location>
</feature>
<dbReference type="GO" id="GO:0016540">
    <property type="term" value="P:protein autoprocessing"/>
    <property type="evidence" value="ECO:0007669"/>
    <property type="project" value="UniProtKB-UniRule"/>
</dbReference>
<comment type="function">
    <text evidence="12">Catalyzes the formation of phosphatidylethanolamine (PtdEtn) from phosphatidylserine (PtdSer). Plays a central role in phospholipid metabolism and in the interorganelle trafficking of phosphatidylserine.</text>
</comment>
<comment type="pathway">
    <text evidence="12">Phospholipid metabolism; phosphatidylethanolamine biosynthesis; phosphatidylethanolamine from CDP-diacylglycerol: step 2/2.</text>
</comment>
<comment type="PTM">
    <text evidence="12">Is synthesized initially as an inactive proenzyme. Formation of the active enzyme involves a self-maturation process in which the active site pyruvoyl group is generated from an internal serine residue via an autocatalytic post-translational modification. Two non-identical subunits are generated from the proenzyme in this reaction, and the pyruvate is formed at the N-terminus of the alpha chain, which is derived from the carboxyl end of the proenzyme. The autoendoproteolytic cleavage occurs by a canonical serine protease mechanism, in which the side chain hydroxyl group of the serine supplies its oxygen atom to form the C-terminus of the beta chain, while the remainder of the serine residue undergoes an oxidative deamination to produce ammonia and the pyruvoyl prosthetic group on the alpha chain. During this reaction, the Ser that is part of the protease active site of the proenzyme becomes the pyruvoyl prosthetic group, which constitutes an essential element of the active site of the mature decarboxylase.</text>
</comment>
<dbReference type="EMBL" id="KL198023">
    <property type="protein sequence ID" value="KDQ17565.1"/>
    <property type="molecule type" value="Genomic_DNA"/>
</dbReference>
<keyword evidence="10 12" id="KW-1208">Phospholipid metabolism</keyword>
<feature type="chain" id="PRO_5023430240" description="Phosphatidylserine decarboxylase 1 beta chain" evidence="12">
    <location>
        <begin position="1"/>
        <end position="508"/>
    </location>
</feature>
<feature type="active site" description="Charge relay system; for autoendoproteolytic cleavage activity" evidence="12">
    <location>
        <position position="509"/>
    </location>
</feature>
<evidence type="ECO:0000256" key="4">
    <source>
        <dbReference type="ARBA" id="ARBA00022793"/>
    </source>
</evidence>
<dbReference type="InParanoid" id="A0A067MS76"/>
<evidence type="ECO:0000313" key="15">
    <source>
        <dbReference type="Proteomes" id="UP000027195"/>
    </source>
</evidence>
<accession>A0A067MS76</accession>
<evidence type="ECO:0000313" key="14">
    <source>
        <dbReference type="EMBL" id="KDQ17565.1"/>
    </source>
</evidence>
<dbReference type="UniPathway" id="UPA00558">
    <property type="reaction ID" value="UER00616"/>
</dbReference>
<feature type="site" description="Cleavage (non-hydrolytic); by autocatalysis" evidence="12">
    <location>
        <begin position="508"/>
        <end position="509"/>
    </location>
</feature>
<evidence type="ECO:0000256" key="12">
    <source>
        <dbReference type="HAMAP-Rule" id="MF_03208"/>
    </source>
</evidence>
<dbReference type="InterPro" id="IPR033177">
    <property type="entry name" value="PSD-B"/>
</dbReference>
<evidence type="ECO:0000256" key="11">
    <source>
        <dbReference type="ARBA" id="ARBA00023317"/>
    </source>
</evidence>
<keyword evidence="5 12" id="KW-1133">Transmembrane helix</keyword>
<protein>
    <recommendedName>
        <fullName evidence="12">Phosphatidylserine decarboxylase proenzyme 1, mitochondrial</fullName>
        <ecNumber evidence="12">4.1.1.65</ecNumber>
    </recommendedName>
    <component>
        <recommendedName>
            <fullName evidence="12">Phosphatidylserine decarboxylase 1 beta chain</fullName>
        </recommendedName>
    </component>
    <component>
        <recommendedName>
            <fullName evidence="12">Phosphatidylserine decarboxylase 1 alpha chain</fullName>
        </recommendedName>
    </component>
</protein>
<comment type="subcellular location">
    <molecule>Phosphatidylserine decarboxylase 1 alpha chain</molecule>
    <subcellularLocation>
        <location evidence="12">Mitochondrion inner membrane</location>
        <topology evidence="12">Peripheral membrane protein</topology>
        <orientation evidence="12">Intermembrane side</orientation>
    </subcellularLocation>
    <text evidence="12">Anchored to the mitochondrial inner membrane through its interaction with the integral membrane beta chain.</text>
</comment>
<keyword evidence="8 12" id="KW-0594">Phospholipid biosynthesis</keyword>
<organism evidence="14 15">
    <name type="scientific">Botryobasidium botryosum (strain FD-172 SS1)</name>
    <dbReference type="NCBI Taxonomy" id="930990"/>
    <lineage>
        <taxon>Eukaryota</taxon>
        <taxon>Fungi</taxon>
        <taxon>Dikarya</taxon>
        <taxon>Basidiomycota</taxon>
        <taxon>Agaricomycotina</taxon>
        <taxon>Agaricomycetes</taxon>
        <taxon>Cantharellales</taxon>
        <taxon>Botryobasidiaceae</taxon>
        <taxon>Botryobasidium</taxon>
    </lineage>
</organism>
<dbReference type="NCBIfam" id="TIGR00163">
    <property type="entry name" value="PS_decarb"/>
    <property type="match status" value="1"/>
</dbReference>
<keyword evidence="15" id="KW-1185">Reference proteome</keyword>
<evidence type="ECO:0000256" key="10">
    <source>
        <dbReference type="ARBA" id="ARBA00023264"/>
    </source>
</evidence>
<dbReference type="InterPro" id="IPR003817">
    <property type="entry name" value="PS_Dcarbxylase"/>
</dbReference>
<dbReference type="InterPro" id="IPR033661">
    <property type="entry name" value="PSD_type1_euk"/>
</dbReference>
<keyword evidence="6 12" id="KW-0443">Lipid metabolism</keyword>
<dbReference type="FunCoup" id="A0A067MS76">
    <property type="interactions" value="294"/>
</dbReference>
<dbReference type="Pfam" id="PF02666">
    <property type="entry name" value="PS_Dcarbxylase"/>
    <property type="match status" value="2"/>
</dbReference>
<feature type="chain" id="PRO_5023430241" description="Phosphatidylserine decarboxylase 1 alpha chain" evidence="12">
    <location>
        <begin position="509"/>
        <end position="542"/>
    </location>
</feature>
<keyword evidence="11 12" id="KW-0670">Pyruvate</keyword>
<evidence type="ECO:0000256" key="13">
    <source>
        <dbReference type="SAM" id="MobiDB-lite"/>
    </source>
</evidence>
<reference evidence="15" key="1">
    <citation type="journal article" date="2014" name="Proc. Natl. Acad. Sci. U.S.A.">
        <title>Extensive sampling of basidiomycete genomes demonstrates inadequacy of the white-rot/brown-rot paradigm for wood decay fungi.</title>
        <authorList>
            <person name="Riley R."/>
            <person name="Salamov A.A."/>
            <person name="Brown D.W."/>
            <person name="Nagy L.G."/>
            <person name="Floudas D."/>
            <person name="Held B.W."/>
            <person name="Levasseur A."/>
            <person name="Lombard V."/>
            <person name="Morin E."/>
            <person name="Otillar R."/>
            <person name="Lindquist E.A."/>
            <person name="Sun H."/>
            <person name="LaButti K.M."/>
            <person name="Schmutz J."/>
            <person name="Jabbour D."/>
            <person name="Luo H."/>
            <person name="Baker S.E."/>
            <person name="Pisabarro A.G."/>
            <person name="Walton J.D."/>
            <person name="Blanchette R.A."/>
            <person name="Henrissat B."/>
            <person name="Martin F."/>
            <person name="Cullen D."/>
            <person name="Hibbett D.S."/>
            <person name="Grigoriev I.V."/>
        </authorList>
    </citation>
    <scope>NUCLEOTIDE SEQUENCE [LARGE SCALE GENOMIC DNA]</scope>
    <source>
        <strain evidence="15">FD-172 SS1</strain>
    </source>
</reference>
<evidence type="ECO:0000256" key="8">
    <source>
        <dbReference type="ARBA" id="ARBA00023209"/>
    </source>
</evidence>
<evidence type="ECO:0000256" key="9">
    <source>
        <dbReference type="ARBA" id="ARBA00023239"/>
    </source>
</evidence>
<comment type="subcellular location">
    <molecule>Phosphatidylserine decarboxylase 1 beta chain</molecule>
    <subcellularLocation>
        <location evidence="12">Mitochondrion inner membrane</location>
        <topology evidence="12">Single-pass membrane protein</topology>
        <orientation evidence="12">Intermembrane side</orientation>
    </subcellularLocation>
</comment>
<evidence type="ECO:0000256" key="2">
    <source>
        <dbReference type="ARBA" id="ARBA00022516"/>
    </source>
</evidence>
<dbReference type="HOGENOM" id="CLU_029061_1_1_1"/>
<comment type="pathway">
    <text evidence="1">Lipid metabolism.</text>
</comment>
<keyword evidence="12" id="KW-0496">Mitochondrion</keyword>